<keyword evidence="1" id="KW-0732">Signal</keyword>
<dbReference type="AlphaFoldDB" id="A0A265NA66"/>
<keyword evidence="3" id="KW-1185">Reference proteome</keyword>
<sequence>MKRTCLTLTFLIFAILSSFGVLFYTTGSANADSLTDKIKESMEETEERKQLLEQFNLELNNRFKESGFKGDISISGEDFPFGKINLNIAVNDNNYKKANEKQIRKLIEKVLSDYDINDIEINIKVHESASAERTEEEKKQAEQFDDIFTIAEKELTNKNYLIATMGIDSQALHIEIKITGNNNSLKQDKEMLEKRIHDQIFSKYQIDYTITINTKSDEEIREEKWHPIFTTIREEMNKQFDEVTGFAHSFQPKPLQIIIKTSLPSGNQESKKLAGNMEAYVHGIIKIKSGEASLEKEAYRIIIKNKDQEKLN</sequence>
<dbReference type="EMBL" id="NPMS01000003">
    <property type="protein sequence ID" value="OZU88893.1"/>
    <property type="molecule type" value="Genomic_DNA"/>
</dbReference>
<evidence type="ECO:0000256" key="1">
    <source>
        <dbReference type="SAM" id="SignalP"/>
    </source>
</evidence>
<protein>
    <recommendedName>
        <fullName evidence="4">DUF4030 domain-containing protein</fullName>
    </recommendedName>
</protein>
<name>A0A265NA66_9BACI</name>
<dbReference type="RefSeq" id="WP_094885253.1">
    <property type="nucleotide sequence ID" value="NZ_NPMS01000003.1"/>
</dbReference>
<reference evidence="2 3" key="1">
    <citation type="submission" date="2017-08" db="EMBL/GenBank/DDBJ databases">
        <title>Virgibacillus indicus sp. nov. and Virgibacillus profoundi sp. nov, two moderately halophilic bacteria isolated from marine sediment by using the Microfluidic Streak Plate.</title>
        <authorList>
            <person name="Xu B."/>
            <person name="Hu B."/>
            <person name="Wang J."/>
            <person name="Zhu Y."/>
            <person name="Huang L."/>
            <person name="Du W."/>
            <person name="Huang Y."/>
        </authorList>
    </citation>
    <scope>NUCLEOTIDE SEQUENCE [LARGE SCALE GENOMIC DNA]</scope>
    <source>
        <strain evidence="2 3">IO3-P2-C2</strain>
    </source>
</reference>
<dbReference type="OrthoDB" id="2455196at2"/>
<proteinExistence type="predicted"/>
<accession>A0A265NA66</accession>
<organism evidence="2 3">
    <name type="scientific">Virgibacillus indicus</name>
    <dbReference type="NCBI Taxonomy" id="2024554"/>
    <lineage>
        <taxon>Bacteria</taxon>
        <taxon>Bacillati</taxon>
        <taxon>Bacillota</taxon>
        <taxon>Bacilli</taxon>
        <taxon>Bacillales</taxon>
        <taxon>Bacillaceae</taxon>
        <taxon>Virgibacillus</taxon>
    </lineage>
</organism>
<gene>
    <name evidence="2" type="ORF">CIL03_07680</name>
</gene>
<comment type="caution">
    <text evidence="2">The sequence shown here is derived from an EMBL/GenBank/DDBJ whole genome shotgun (WGS) entry which is preliminary data.</text>
</comment>
<evidence type="ECO:0000313" key="3">
    <source>
        <dbReference type="Proteomes" id="UP000216498"/>
    </source>
</evidence>
<evidence type="ECO:0008006" key="4">
    <source>
        <dbReference type="Google" id="ProtNLM"/>
    </source>
</evidence>
<dbReference type="Proteomes" id="UP000216498">
    <property type="component" value="Unassembled WGS sequence"/>
</dbReference>
<evidence type="ECO:0000313" key="2">
    <source>
        <dbReference type="EMBL" id="OZU88893.1"/>
    </source>
</evidence>
<feature type="chain" id="PRO_5012989588" description="DUF4030 domain-containing protein" evidence="1">
    <location>
        <begin position="32"/>
        <end position="312"/>
    </location>
</feature>
<feature type="signal peptide" evidence="1">
    <location>
        <begin position="1"/>
        <end position="31"/>
    </location>
</feature>